<dbReference type="Pfam" id="PF14470">
    <property type="entry name" value="bPH_3"/>
    <property type="match status" value="1"/>
</dbReference>
<organism evidence="4 5">
    <name type="scientific">Natronomonas salsuginis</name>
    <dbReference type="NCBI Taxonomy" id="2217661"/>
    <lineage>
        <taxon>Archaea</taxon>
        <taxon>Methanobacteriati</taxon>
        <taxon>Methanobacteriota</taxon>
        <taxon>Stenosarchaea group</taxon>
        <taxon>Halobacteria</taxon>
        <taxon>Halobacteriales</taxon>
        <taxon>Natronomonadaceae</taxon>
        <taxon>Natronomonas</taxon>
    </lineage>
</organism>
<dbReference type="Proteomes" id="UP000308037">
    <property type="component" value="Unassembled WGS sequence"/>
</dbReference>
<proteinExistence type="predicted"/>
<dbReference type="Pfam" id="PF09851">
    <property type="entry name" value="SHOCT"/>
    <property type="match status" value="1"/>
</dbReference>
<sequence length="230" mass="25630">MPHCPNCGEGFSTQQNFCRECGEDVSEIVENSDTSSQKEATDKSGMGRGAYVTDTRIKKVESVLDDDETVHYLTRGSTVDVEGSSAGTSLFGDDRSRKSGTKGYVRAAITDKRVAVKIPQWLGSDERSIPYDSITSVDLDTGLVNKRISLQTPGQTYHIEVHEPGKDECRDAVRFIREKISETKQQQVITQESADPDPTEQLKNIKQLHDEGVLTEKEFEEKKQSLLDKL</sequence>
<name>A0A4U5JAQ8_9EURY</name>
<gene>
    <name evidence="4" type="ORF">DM868_05135</name>
</gene>
<dbReference type="AlphaFoldDB" id="A0A4U5JAQ8"/>
<keyword evidence="5" id="KW-1185">Reference proteome</keyword>
<dbReference type="EMBL" id="QKNX01000002">
    <property type="protein sequence ID" value="TKR25884.1"/>
    <property type="molecule type" value="Genomic_DNA"/>
</dbReference>
<dbReference type="InterPro" id="IPR039519">
    <property type="entry name" value="YokE-like_PH"/>
</dbReference>
<evidence type="ECO:0000313" key="4">
    <source>
        <dbReference type="EMBL" id="TKR25884.1"/>
    </source>
</evidence>
<comment type="caution">
    <text evidence="4">The sequence shown here is derived from an EMBL/GenBank/DDBJ whole genome shotgun (WGS) entry which is preliminary data.</text>
</comment>
<dbReference type="InterPro" id="IPR018649">
    <property type="entry name" value="SHOCT"/>
</dbReference>
<evidence type="ECO:0000313" key="5">
    <source>
        <dbReference type="Proteomes" id="UP000308037"/>
    </source>
</evidence>
<feature type="domain" description="SHOCT" evidence="2">
    <location>
        <begin position="200"/>
        <end position="227"/>
    </location>
</feature>
<evidence type="ECO:0000259" key="2">
    <source>
        <dbReference type="Pfam" id="PF09851"/>
    </source>
</evidence>
<evidence type="ECO:0000256" key="1">
    <source>
        <dbReference type="SAM" id="MobiDB-lite"/>
    </source>
</evidence>
<evidence type="ECO:0000259" key="3">
    <source>
        <dbReference type="Pfam" id="PF14470"/>
    </source>
</evidence>
<feature type="region of interest" description="Disordered" evidence="1">
    <location>
        <begin position="29"/>
        <end position="48"/>
    </location>
</feature>
<dbReference type="OrthoDB" id="233366at2157"/>
<feature type="compositionally biased region" description="Polar residues" evidence="1">
    <location>
        <begin position="29"/>
        <end position="38"/>
    </location>
</feature>
<evidence type="ECO:0008006" key="6">
    <source>
        <dbReference type="Google" id="ProtNLM"/>
    </source>
</evidence>
<reference evidence="4 5" key="1">
    <citation type="submission" date="2019-04" db="EMBL/GenBank/DDBJ databases">
        <title>Natronomonas sp. F20-122 a newhaloarchaeon isolated from a saline saltern of Isla Bacuta, Huelva, Spain.</title>
        <authorList>
            <person name="Duran-Viseras A."/>
            <person name="Sanchez-Porro C."/>
            <person name="Ventosa A."/>
        </authorList>
    </citation>
    <scope>NUCLEOTIDE SEQUENCE [LARGE SCALE GENOMIC DNA]</scope>
    <source>
        <strain evidence="4 5">F20-122</strain>
    </source>
</reference>
<accession>A0A4U5JAQ8</accession>
<protein>
    <recommendedName>
        <fullName evidence="6">SHOCT domain-containing protein</fullName>
    </recommendedName>
</protein>
<feature type="domain" description="YokE-like PH" evidence="3">
    <location>
        <begin position="64"/>
        <end position="178"/>
    </location>
</feature>
<dbReference type="RefSeq" id="WP_137275786.1">
    <property type="nucleotide sequence ID" value="NZ_QKNX01000002.1"/>
</dbReference>